<gene>
    <name evidence="2" type="ORF">F511_33900</name>
</gene>
<evidence type="ECO:0000313" key="2">
    <source>
        <dbReference type="EMBL" id="KZV20544.1"/>
    </source>
</evidence>
<name>A0A2Z7AN40_9LAMI</name>
<evidence type="ECO:0000313" key="3">
    <source>
        <dbReference type="Proteomes" id="UP000250235"/>
    </source>
</evidence>
<organism evidence="2 3">
    <name type="scientific">Dorcoceras hygrometricum</name>
    <dbReference type="NCBI Taxonomy" id="472368"/>
    <lineage>
        <taxon>Eukaryota</taxon>
        <taxon>Viridiplantae</taxon>
        <taxon>Streptophyta</taxon>
        <taxon>Embryophyta</taxon>
        <taxon>Tracheophyta</taxon>
        <taxon>Spermatophyta</taxon>
        <taxon>Magnoliopsida</taxon>
        <taxon>eudicotyledons</taxon>
        <taxon>Gunneridae</taxon>
        <taxon>Pentapetalae</taxon>
        <taxon>asterids</taxon>
        <taxon>lamiids</taxon>
        <taxon>Lamiales</taxon>
        <taxon>Gesneriaceae</taxon>
        <taxon>Didymocarpoideae</taxon>
        <taxon>Trichosporeae</taxon>
        <taxon>Loxocarpinae</taxon>
        <taxon>Dorcoceras</taxon>
    </lineage>
</organism>
<dbReference type="AlphaFoldDB" id="A0A2Z7AN40"/>
<keyword evidence="3" id="KW-1185">Reference proteome</keyword>
<feature type="compositionally biased region" description="Polar residues" evidence="1">
    <location>
        <begin position="210"/>
        <end position="229"/>
    </location>
</feature>
<accession>A0A2Z7AN40</accession>
<protein>
    <submittedName>
        <fullName evidence="2">Uncharacterized protein</fullName>
    </submittedName>
</protein>
<sequence length="379" mass="41542">MAASFFINAMQVDFESVLSMEHTGIAKLFKSLEDTGLMGFLEASSSVYEAVVVEFFANAKFIAGTISIKYCGRNADEVLGTDAPFRAPNKKKEMKIEYCMLHDIVAKALCAKSGSFDMVTSKKFDPNGSHQCWFESQLCTSCVSDFGGDGEHANQAVTMSCGANECYAAKSGKNRPWRVGEVAPQKVLNTNWFTPKSGKTLKVGPAGETSRISGATASEKQSTADSPQSLPRKPENEMNKPEKATVEKPKKKEKVVQMVKKNKLVVQQPVEARIQVAPVKSTSATSSDEDSCPLAKLKRGGSKVKLVVDSSDSESTVSVPSVLITKKHRTKRTKKVKPLLTRMHLNLVPFRISQSGLTRLHRWWTRSHYGDYSISGETG</sequence>
<evidence type="ECO:0000256" key="1">
    <source>
        <dbReference type="SAM" id="MobiDB-lite"/>
    </source>
</evidence>
<feature type="compositionally biased region" description="Basic and acidic residues" evidence="1">
    <location>
        <begin position="232"/>
        <end position="250"/>
    </location>
</feature>
<dbReference type="Proteomes" id="UP000250235">
    <property type="component" value="Unassembled WGS sequence"/>
</dbReference>
<feature type="region of interest" description="Disordered" evidence="1">
    <location>
        <begin position="197"/>
        <end position="254"/>
    </location>
</feature>
<reference evidence="2 3" key="1">
    <citation type="journal article" date="2015" name="Proc. Natl. Acad. Sci. U.S.A.">
        <title>The resurrection genome of Boea hygrometrica: A blueprint for survival of dehydration.</title>
        <authorList>
            <person name="Xiao L."/>
            <person name="Yang G."/>
            <person name="Zhang L."/>
            <person name="Yang X."/>
            <person name="Zhao S."/>
            <person name="Ji Z."/>
            <person name="Zhou Q."/>
            <person name="Hu M."/>
            <person name="Wang Y."/>
            <person name="Chen M."/>
            <person name="Xu Y."/>
            <person name="Jin H."/>
            <person name="Xiao X."/>
            <person name="Hu G."/>
            <person name="Bao F."/>
            <person name="Hu Y."/>
            <person name="Wan P."/>
            <person name="Li L."/>
            <person name="Deng X."/>
            <person name="Kuang T."/>
            <person name="Xiang C."/>
            <person name="Zhu J.K."/>
            <person name="Oliver M.J."/>
            <person name="He Y."/>
        </authorList>
    </citation>
    <scope>NUCLEOTIDE SEQUENCE [LARGE SCALE GENOMIC DNA]</scope>
    <source>
        <strain evidence="3">cv. XS01</strain>
    </source>
</reference>
<proteinExistence type="predicted"/>
<dbReference type="EMBL" id="KV015618">
    <property type="protein sequence ID" value="KZV20544.1"/>
    <property type="molecule type" value="Genomic_DNA"/>
</dbReference>
<dbReference type="OrthoDB" id="1751168at2759"/>